<evidence type="ECO:0000313" key="1">
    <source>
        <dbReference type="EMBL" id="PUA80504.1"/>
    </source>
</evidence>
<dbReference type="AlphaFoldDB" id="A0A2R7YW12"/>
<sequence>MQWDVKESDRIVLNVTRQELRMLNNALSEALDRVPDRAFPTLMGAQRDEVGALLGEFGHLRQGLST</sequence>
<reference evidence="1 2" key="1">
    <citation type="submission" date="2018-03" db="EMBL/GenBank/DDBJ databases">
        <authorList>
            <person name="Keele B.F."/>
        </authorList>
    </citation>
    <scope>NUCLEOTIDE SEQUENCE [LARGE SCALE GENOMIC DNA]</scope>
    <source>
        <strain evidence="1 2">IB-3</strain>
    </source>
</reference>
<proteinExistence type="predicted"/>
<evidence type="ECO:0000313" key="2">
    <source>
        <dbReference type="Proteomes" id="UP000244867"/>
    </source>
</evidence>
<comment type="caution">
    <text evidence="1">The sequence shown here is derived from an EMBL/GenBank/DDBJ whole genome shotgun (WGS) entry which is preliminary data.</text>
</comment>
<dbReference type="EMBL" id="PYXZ01000005">
    <property type="protein sequence ID" value="PUA80504.1"/>
    <property type="molecule type" value="Genomic_DNA"/>
</dbReference>
<accession>A0A2R7YW12</accession>
<dbReference type="Proteomes" id="UP000244867">
    <property type="component" value="Unassembled WGS sequence"/>
</dbReference>
<gene>
    <name evidence="1" type="ORF">C7S10_12065</name>
</gene>
<organism evidence="1 2">
    <name type="scientific">Nocardioides currus</name>
    <dbReference type="NCBI Taxonomy" id="2133958"/>
    <lineage>
        <taxon>Bacteria</taxon>
        <taxon>Bacillati</taxon>
        <taxon>Actinomycetota</taxon>
        <taxon>Actinomycetes</taxon>
        <taxon>Propionibacteriales</taxon>
        <taxon>Nocardioidaceae</taxon>
        <taxon>Nocardioides</taxon>
    </lineage>
</organism>
<protein>
    <submittedName>
        <fullName evidence="1">Uncharacterized protein</fullName>
    </submittedName>
</protein>
<dbReference type="RefSeq" id="WP_108344698.1">
    <property type="nucleotide sequence ID" value="NZ_PYXZ01000005.1"/>
</dbReference>
<keyword evidence="2" id="KW-1185">Reference proteome</keyword>
<name>A0A2R7YW12_9ACTN</name>